<sequence>MEYQKSKLLAFLAAEGLTPDVILEANNTRFAPTWYQRYFRTEAPSVSLDFTTVIGEDGIESLASVISRESEFTLRARKGIEKLKGEVPAIGVRRKLNAQELRNIELLLTSPSVSGSQRLTSIITSMIDDYLYTRNSVARRVDSMVKQGLSTGRVTIDTTNNPDGIVFDVPVIKDTNITPASGDWANPDHDIIADINRETQAAEDATDAQPISKILITRSLWRKISTNKSVQNYVKAYIGNSGAKYVPTLVNVNSALEENLLPTFEIVDDKAAVETDGVQSSFSSWNADNAIFIPGGELGVIHNALADEQLNPVNGIEYIVSDNILLSRWRERKPLAEITEAEWNAFPGFKAAKSIRIVKTKGE</sequence>
<gene>
    <name evidence="1" type="ORF">B0I21_103221</name>
</gene>
<dbReference type="AlphaFoldDB" id="A0A4R7D345"/>
<dbReference type="Proteomes" id="UP000294752">
    <property type="component" value="Unassembled WGS sequence"/>
</dbReference>
<dbReference type="OrthoDB" id="1269635at2"/>
<dbReference type="Gene3D" id="3.30.1930.10">
    <property type="entry name" value="capsid protein of prophage domain"/>
    <property type="match status" value="1"/>
</dbReference>
<dbReference type="RefSeq" id="WP_133639767.1">
    <property type="nucleotide sequence ID" value="NZ_SNZV01000003.1"/>
</dbReference>
<dbReference type="InterPro" id="IPR005564">
    <property type="entry name" value="Major_capsid_GpE"/>
</dbReference>
<organism evidence="1 2">
    <name type="scientific">Sphingobacterium paludis</name>
    <dbReference type="NCBI Taxonomy" id="1476465"/>
    <lineage>
        <taxon>Bacteria</taxon>
        <taxon>Pseudomonadati</taxon>
        <taxon>Bacteroidota</taxon>
        <taxon>Sphingobacteriia</taxon>
        <taxon>Sphingobacteriales</taxon>
        <taxon>Sphingobacteriaceae</taxon>
        <taxon>Sphingobacterium</taxon>
    </lineage>
</organism>
<protein>
    <submittedName>
        <fullName evidence="1">Major capsid protein E</fullName>
    </submittedName>
</protein>
<dbReference type="Gene3D" id="3.15.30.10">
    <property type="entry name" value="putative capsid protein of prophage domain like"/>
    <property type="match status" value="1"/>
</dbReference>
<reference evidence="1 2" key="1">
    <citation type="submission" date="2019-03" db="EMBL/GenBank/DDBJ databases">
        <title>Genomic Encyclopedia of Type Strains, Phase III (KMG-III): the genomes of soil and plant-associated and newly described type strains.</title>
        <authorList>
            <person name="Whitman W."/>
        </authorList>
    </citation>
    <scope>NUCLEOTIDE SEQUENCE [LARGE SCALE GENOMIC DNA]</scope>
    <source>
        <strain evidence="1 2">CGMCC 1.12801</strain>
    </source>
</reference>
<proteinExistence type="predicted"/>
<name>A0A4R7D345_9SPHI</name>
<accession>A0A4R7D345</accession>
<evidence type="ECO:0000313" key="1">
    <source>
        <dbReference type="EMBL" id="TDS14722.1"/>
    </source>
</evidence>
<dbReference type="EMBL" id="SNZV01000003">
    <property type="protein sequence ID" value="TDS14722.1"/>
    <property type="molecule type" value="Genomic_DNA"/>
</dbReference>
<comment type="caution">
    <text evidence="1">The sequence shown here is derived from an EMBL/GenBank/DDBJ whole genome shotgun (WGS) entry which is preliminary data.</text>
</comment>
<evidence type="ECO:0000313" key="2">
    <source>
        <dbReference type="Proteomes" id="UP000294752"/>
    </source>
</evidence>
<keyword evidence="2" id="KW-1185">Reference proteome</keyword>
<dbReference type="Pfam" id="PF03864">
    <property type="entry name" value="Phage_cap_E"/>
    <property type="match status" value="1"/>
</dbReference>